<keyword evidence="3" id="KW-1185">Reference proteome</keyword>
<dbReference type="AlphaFoldDB" id="A0A5N6KDX0"/>
<feature type="transmembrane region" description="Helical" evidence="1">
    <location>
        <begin position="20"/>
        <end position="40"/>
    </location>
</feature>
<protein>
    <submittedName>
        <fullName evidence="2">Uncharacterized protein</fullName>
    </submittedName>
</protein>
<dbReference type="Proteomes" id="UP000326757">
    <property type="component" value="Unassembled WGS sequence"/>
</dbReference>
<evidence type="ECO:0000313" key="2">
    <source>
        <dbReference type="EMBL" id="KAB8301636.1"/>
    </source>
</evidence>
<name>A0A5N6KDX0_MONLA</name>
<proteinExistence type="predicted"/>
<reference evidence="2 3" key="1">
    <citation type="submission" date="2019-06" db="EMBL/GenBank/DDBJ databases">
        <title>Genome Sequence of the Brown Rot Fungal Pathogen Monilinia laxa.</title>
        <authorList>
            <person name="De Miccolis Angelini R.M."/>
            <person name="Landi L."/>
            <person name="Abate D."/>
            <person name="Pollastro S."/>
            <person name="Romanazzi G."/>
            <person name="Faretra F."/>
        </authorList>
    </citation>
    <scope>NUCLEOTIDE SEQUENCE [LARGE SCALE GENOMIC DNA]</scope>
    <source>
        <strain evidence="2 3">Mlax316</strain>
    </source>
</reference>
<evidence type="ECO:0000313" key="3">
    <source>
        <dbReference type="Proteomes" id="UP000326757"/>
    </source>
</evidence>
<gene>
    <name evidence="2" type="ORF">EYC80_003474</name>
</gene>
<sequence>MYNGQLRFDDGFYFIHLSSPSHMILVFMHGFCFCLSLFYLTSSYHSFKAQVSSLNSQFSILNSCKSIPFHSLSSTTFHPFHS</sequence>
<keyword evidence="1" id="KW-0472">Membrane</keyword>
<accession>A0A5N6KDX0</accession>
<keyword evidence="1" id="KW-0812">Transmembrane</keyword>
<organism evidence="2 3">
    <name type="scientific">Monilinia laxa</name>
    <name type="common">Brown rot fungus</name>
    <name type="synonym">Sclerotinia laxa</name>
    <dbReference type="NCBI Taxonomy" id="61186"/>
    <lineage>
        <taxon>Eukaryota</taxon>
        <taxon>Fungi</taxon>
        <taxon>Dikarya</taxon>
        <taxon>Ascomycota</taxon>
        <taxon>Pezizomycotina</taxon>
        <taxon>Leotiomycetes</taxon>
        <taxon>Helotiales</taxon>
        <taxon>Sclerotiniaceae</taxon>
        <taxon>Monilinia</taxon>
    </lineage>
</organism>
<keyword evidence="1" id="KW-1133">Transmembrane helix</keyword>
<comment type="caution">
    <text evidence="2">The sequence shown here is derived from an EMBL/GenBank/DDBJ whole genome shotgun (WGS) entry which is preliminary data.</text>
</comment>
<dbReference type="EMBL" id="VIGI01000004">
    <property type="protein sequence ID" value="KAB8301636.1"/>
    <property type="molecule type" value="Genomic_DNA"/>
</dbReference>
<evidence type="ECO:0000256" key="1">
    <source>
        <dbReference type="SAM" id="Phobius"/>
    </source>
</evidence>